<evidence type="ECO:0000256" key="1">
    <source>
        <dbReference type="SAM" id="MobiDB-lite"/>
    </source>
</evidence>
<feature type="region of interest" description="Disordered" evidence="1">
    <location>
        <begin position="347"/>
        <end position="494"/>
    </location>
</feature>
<evidence type="ECO:0000313" key="2">
    <source>
        <dbReference type="EMBL" id="ETN62451.1"/>
    </source>
</evidence>
<organism evidence="2">
    <name type="scientific">Anopheles darlingi</name>
    <name type="common">Mosquito</name>
    <dbReference type="NCBI Taxonomy" id="43151"/>
    <lineage>
        <taxon>Eukaryota</taxon>
        <taxon>Metazoa</taxon>
        <taxon>Ecdysozoa</taxon>
        <taxon>Arthropoda</taxon>
        <taxon>Hexapoda</taxon>
        <taxon>Insecta</taxon>
        <taxon>Pterygota</taxon>
        <taxon>Neoptera</taxon>
        <taxon>Endopterygota</taxon>
        <taxon>Diptera</taxon>
        <taxon>Nematocera</taxon>
        <taxon>Culicoidea</taxon>
        <taxon>Culicidae</taxon>
        <taxon>Anophelinae</taxon>
        <taxon>Anopheles</taxon>
    </lineage>
</organism>
<feature type="compositionally biased region" description="Basic and acidic residues" evidence="1">
    <location>
        <begin position="218"/>
        <end position="237"/>
    </location>
</feature>
<gene>
    <name evidence="2" type="ORF">AND_005858</name>
</gene>
<dbReference type="VEuPathDB" id="VectorBase:ADAR2_005218"/>
<dbReference type="eggNOG" id="ENOG502QR55">
    <property type="taxonomic scope" value="Eukaryota"/>
</dbReference>
<dbReference type="EnsemblMetazoa" id="ADAC005858-RA">
    <property type="protein sequence ID" value="ADAC005858-PA"/>
    <property type="gene ID" value="ADAC005858"/>
</dbReference>
<reference evidence="3" key="4">
    <citation type="submission" date="2015-06" db="UniProtKB">
        <authorList>
            <consortium name="EnsemblMetazoa"/>
        </authorList>
    </citation>
    <scope>IDENTIFICATION</scope>
</reference>
<feature type="compositionally biased region" description="Low complexity" evidence="1">
    <location>
        <begin position="239"/>
        <end position="257"/>
    </location>
</feature>
<sequence>MLQHARQLERCTCDGLTNIRLKSPPPAGDKYRGMASVKETGVFFSQGSSAQFEYVLGLYPQVLKLKAQSKCKRPDDLIQLDDWYQSKLPQLIRKRGKDRYVVHEELVKTMKWKQTRGKFFPQLSYLIKVNTPRAVQAETRKAFRKLPNLEQAITALSNLKGVGITMASALLAAAAPETAPFMADECLMAIPEIEGIDYTTREYMNFVKHIRTTTDRLNRECHPDERPDAALEDETKGEGSASTSSSSSGSNNVATSASKDKSTASDGNGSSLAAADGSEDGEDSNSSRSSDGSSADVSLVKNKPDPPNTTLPPQEKKWSPHRVELALWTHYVANELQPELLEHIPENSESGSTVTDSEALTKASATCSTHSVHNHNATDSTQSSGGTNGRPTLEEPADKSNGDTGHGKGRLGTDEPSKDNKILANDGDCTEKEENSREKSNLQDTVSSRQHSPPQEHVVSCQANNNSSRTDGGSDDSPSNPKRTLADDEGRRRRRTSISSFTFQRILVHLHDLSDILCMRVASHHFL</sequence>
<feature type="compositionally biased region" description="Polar residues" evidence="1">
    <location>
        <begin position="461"/>
        <end position="482"/>
    </location>
</feature>
<feature type="compositionally biased region" description="Low complexity" evidence="1">
    <location>
        <begin position="284"/>
        <end position="298"/>
    </location>
</feature>
<dbReference type="EMBL" id="ADMH02001475">
    <property type="protein sequence ID" value="ETN62451.1"/>
    <property type="molecule type" value="Genomic_DNA"/>
</dbReference>
<feature type="compositionally biased region" description="Basic and acidic residues" evidence="1">
    <location>
        <begin position="411"/>
        <end position="421"/>
    </location>
</feature>
<dbReference type="STRING" id="43151.W5JEH7"/>
<accession>W5JEH7</accession>
<feature type="compositionally biased region" description="Basic and acidic residues" evidence="1">
    <location>
        <begin position="429"/>
        <end position="441"/>
    </location>
</feature>
<name>W5JEH7_ANODA</name>
<feature type="compositionally biased region" description="Basic and acidic residues" evidence="1">
    <location>
        <begin position="392"/>
        <end position="401"/>
    </location>
</feature>
<reference evidence="2" key="3">
    <citation type="journal article" date="2013" name="Nucleic Acids Res.">
        <title>The genome of Anopheles darlingi, the main neotropical malaria vector.</title>
        <authorList>
            <person name="Marinotti O."/>
            <person name="Cerqueira G.C."/>
            <person name="de Almeida L.G."/>
            <person name="Ferro M.I."/>
            <person name="Loreto E.L."/>
            <person name="Zaha A."/>
            <person name="Teixeira S.M."/>
            <person name="Wespiser A.R."/>
            <person name="Almeida E Silva A."/>
            <person name="Schlindwein A.D."/>
            <person name="Pacheco A.C."/>
            <person name="Silva A.L."/>
            <person name="Graveley B.R."/>
            <person name="Walenz B.P."/>
            <person name="Lima Bde A."/>
            <person name="Ribeiro C.A."/>
            <person name="Nunes-Silva C.G."/>
            <person name="de Carvalho C.R."/>
            <person name="Soares C.M."/>
            <person name="de Menezes C.B."/>
            <person name="Matiolli C."/>
            <person name="Caffrey D."/>
            <person name="Araujo D.A."/>
            <person name="de Oliveira D.M."/>
            <person name="Golenbock D."/>
            <person name="Grisard E.C."/>
            <person name="Fantinatti-Garboggini F."/>
            <person name="de Carvalho F.M."/>
            <person name="Barcellos F.G."/>
            <person name="Prosdocimi F."/>
            <person name="May G."/>
            <person name="Azevedo Junior G.M."/>
            <person name="Guimaraes G.M."/>
            <person name="Goldman G.H."/>
            <person name="Padilha I.Q."/>
            <person name="Batista Jda S."/>
            <person name="Ferro J.A."/>
            <person name="Ribeiro J.M."/>
            <person name="Fietto J.L."/>
            <person name="Dabbas K.M."/>
            <person name="Cerdeira L."/>
            <person name="Agnez-Lima L.F."/>
            <person name="Brocchi M."/>
            <person name="de Carvalho M.O."/>
            <person name="Teixeira Mde M."/>
            <person name="Diniz Maia Mde M."/>
            <person name="Goldman M.H."/>
            <person name="Cruz Schneider M.P."/>
            <person name="Felipe M.S."/>
            <person name="Hungria M."/>
            <person name="Nicolas M.F."/>
            <person name="Pereira M."/>
            <person name="Montes M.A."/>
            <person name="Cantao M.E."/>
            <person name="Vincentz M."/>
            <person name="Rafael M.S."/>
            <person name="Silverman N."/>
            <person name="Stoco P.H."/>
            <person name="Souza R.C."/>
            <person name="Vicentini R."/>
            <person name="Gazzinelli R.T."/>
            <person name="Neves Rde O."/>
            <person name="Silva R."/>
            <person name="Astolfi-Filho S."/>
            <person name="Maciel T.E."/>
            <person name="Urmenyi T.P."/>
            <person name="Tadei W.P."/>
            <person name="Camargo E.P."/>
            <person name="de Vasconcelos A.T."/>
        </authorList>
    </citation>
    <scope>NUCLEOTIDE SEQUENCE</scope>
</reference>
<protein>
    <submittedName>
        <fullName evidence="2 3">Uncharacterized protein</fullName>
    </submittedName>
</protein>
<dbReference type="AlphaFoldDB" id="W5JEH7"/>
<dbReference type="PANTHER" id="PTHR21521">
    <property type="entry name" value="AMUN, ISOFORM A"/>
    <property type="match status" value="1"/>
</dbReference>
<feature type="compositionally biased region" description="Polar residues" evidence="1">
    <location>
        <begin position="347"/>
        <end position="385"/>
    </location>
</feature>
<proteinExistence type="predicted"/>
<dbReference type="PANTHER" id="PTHR21521:SF0">
    <property type="entry name" value="AMUN, ISOFORM A"/>
    <property type="match status" value="1"/>
</dbReference>
<keyword evidence="4" id="KW-1185">Reference proteome</keyword>
<dbReference type="HOGENOM" id="CLU_038301_1_1_1"/>
<reference evidence="2 4" key="1">
    <citation type="journal article" date="2010" name="BMC Genomics">
        <title>Combination of measures distinguishes pre-miRNAs from other stem-loops in the genome of the newly sequenced Anopheles darlingi.</title>
        <authorList>
            <person name="Mendes N.D."/>
            <person name="Freitas A.T."/>
            <person name="Vasconcelos A.T."/>
            <person name="Sagot M.F."/>
        </authorList>
    </citation>
    <scope>NUCLEOTIDE SEQUENCE</scope>
</reference>
<feature type="compositionally biased region" description="Polar residues" evidence="1">
    <location>
        <begin position="442"/>
        <end position="453"/>
    </location>
</feature>
<evidence type="ECO:0000313" key="4">
    <source>
        <dbReference type="Proteomes" id="UP000000673"/>
    </source>
</evidence>
<dbReference type="VEuPathDB" id="VectorBase:ADAC005858"/>
<evidence type="ECO:0000313" key="3">
    <source>
        <dbReference type="EnsemblMetazoa" id="ADAC005858-PA"/>
    </source>
</evidence>
<dbReference type="Proteomes" id="UP000000673">
    <property type="component" value="Unassembled WGS sequence"/>
</dbReference>
<feature type="region of interest" description="Disordered" evidence="1">
    <location>
        <begin position="218"/>
        <end position="318"/>
    </location>
</feature>
<reference evidence="2" key="2">
    <citation type="submission" date="2010-05" db="EMBL/GenBank/DDBJ databases">
        <authorList>
            <person name="Almeida L.G."/>
            <person name="Nicolas M.F."/>
            <person name="Souza R.C."/>
            <person name="Vasconcelos A.T.R."/>
        </authorList>
    </citation>
    <scope>NUCLEOTIDE SEQUENCE</scope>
</reference>